<name>A0A367KV72_RHIST</name>
<evidence type="ECO:0000256" key="1">
    <source>
        <dbReference type="ARBA" id="ARBA00000900"/>
    </source>
</evidence>
<dbReference type="GO" id="GO:0005737">
    <property type="term" value="C:cytoplasm"/>
    <property type="evidence" value="ECO:0007669"/>
    <property type="project" value="UniProtKB-SubCell"/>
</dbReference>
<dbReference type="InterPro" id="IPR013083">
    <property type="entry name" value="Znf_RING/FYVE/PHD"/>
</dbReference>
<keyword evidence="14" id="KW-0862">Zinc</keyword>
<protein>
    <recommendedName>
        <fullName evidence="5">RING-type E3 ubiquitin transferase</fullName>
        <ecNumber evidence="5">2.3.2.27</ecNumber>
    </recommendedName>
</protein>
<keyword evidence="9" id="KW-0677">Repeat</keyword>
<evidence type="ECO:0000256" key="12">
    <source>
        <dbReference type="ARBA" id="ARBA00023204"/>
    </source>
</evidence>
<dbReference type="Proteomes" id="UP000253551">
    <property type="component" value="Unassembled WGS sequence"/>
</dbReference>
<keyword evidence="10" id="KW-0227">DNA damage</keyword>
<feature type="coiled-coil region" evidence="15">
    <location>
        <begin position="122"/>
        <end position="163"/>
    </location>
</feature>
<keyword evidence="6" id="KW-0963">Cytoplasm</keyword>
<keyword evidence="7" id="KW-0853">WD repeat</keyword>
<dbReference type="PANTHER" id="PTHR16047:SF7">
    <property type="entry name" value="E3 UBIQUITIN-PROTEIN LIGASE RFWD3"/>
    <property type="match status" value="1"/>
</dbReference>
<evidence type="ECO:0000256" key="15">
    <source>
        <dbReference type="SAM" id="Coils"/>
    </source>
</evidence>
<dbReference type="SMART" id="SM00320">
    <property type="entry name" value="WD40"/>
    <property type="match status" value="2"/>
</dbReference>
<dbReference type="Gene3D" id="3.30.40.10">
    <property type="entry name" value="Zinc/RING finger domain, C3HC4 (zinc finger)"/>
    <property type="match status" value="1"/>
</dbReference>
<evidence type="ECO:0000259" key="16">
    <source>
        <dbReference type="PROSITE" id="PS50089"/>
    </source>
</evidence>
<dbReference type="OrthoDB" id="8062037at2759"/>
<organism evidence="17 18">
    <name type="scientific">Rhizopus stolonifer</name>
    <name type="common">Rhizopus nigricans</name>
    <dbReference type="NCBI Taxonomy" id="4846"/>
    <lineage>
        <taxon>Eukaryota</taxon>
        <taxon>Fungi</taxon>
        <taxon>Fungi incertae sedis</taxon>
        <taxon>Mucoromycota</taxon>
        <taxon>Mucoromycotina</taxon>
        <taxon>Mucoromycetes</taxon>
        <taxon>Mucorales</taxon>
        <taxon>Mucorineae</taxon>
        <taxon>Rhizopodaceae</taxon>
        <taxon>Rhizopus</taxon>
    </lineage>
</organism>
<evidence type="ECO:0000313" key="17">
    <source>
        <dbReference type="EMBL" id="RCI06101.1"/>
    </source>
</evidence>
<accession>A0A367KV72</accession>
<dbReference type="GO" id="GO:0061630">
    <property type="term" value="F:ubiquitin protein ligase activity"/>
    <property type="evidence" value="ECO:0007669"/>
    <property type="project" value="UniProtKB-EC"/>
</dbReference>
<evidence type="ECO:0000256" key="7">
    <source>
        <dbReference type="ARBA" id="ARBA00022574"/>
    </source>
</evidence>
<evidence type="ECO:0000256" key="8">
    <source>
        <dbReference type="ARBA" id="ARBA00022679"/>
    </source>
</evidence>
<dbReference type="EC" id="2.3.2.27" evidence="5"/>
<dbReference type="GO" id="GO:0016567">
    <property type="term" value="P:protein ubiquitination"/>
    <property type="evidence" value="ECO:0007669"/>
    <property type="project" value="InterPro"/>
</dbReference>
<evidence type="ECO:0000256" key="3">
    <source>
        <dbReference type="ARBA" id="ARBA00004496"/>
    </source>
</evidence>
<comment type="caution">
    <text evidence="17">The sequence shown here is derived from an EMBL/GenBank/DDBJ whole genome shotgun (WGS) entry which is preliminary data.</text>
</comment>
<dbReference type="InterPro" id="IPR001680">
    <property type="entry name" value="WD40_rpt"/>
</dbReference>
<keyword evidence="14" id="KW-0863">Zinc-finger</keyword>
<dbReference type="InterPro" id="IPR015943">
    <property type="entry name" value="WD40/YVTN_repeat-like_dom_sf"/>
</dbReference>
<dbReference type="PANTHER" id="PTHR16047">
    <property type="entry name" value="RFWD3 PROTEIN"/>
    <property type="match status" value="1"/>
</dbReference>
<evidence type="ECO:0000313" key="18">
    <source>
        <dbReference type="Proteomes" id="UP000253551"/>
    </source>
</evidence>
<keyword evidence="8" id="KW-0808">Transferase</keyword>
<evidence type="ECO:0000256" key="11">
    <source>
        <dbReference type="ARBA" id="ARBA00022786"/>
    </source>
</evidence>
<evidence type="ECO:0000256" key="10">
    <source>
        <dbReference type="ARBA" id="ARBA00022763"/>
    </source>
</evidence>
<dbReference type="PROSITE" id="PS50089">
    <property type="entry name" value="ZF_RING_2"/>
    <property type="match status" value="1"/>
</dbReference>
<dbReference type="InterPro" id="IPR037381">
    <property type="entry name" value="RFWD3"/>
</dbReference>
<dbReference type="GO" id="GO:0005634">
    <property type="term" value="C:nucleus"/>
    <property type="evidence" value="ECO:0007669"/>
    <property type="project" value="InterPro"/>
</dbReference>
<feature type="domain" description="RING-type" evidence="16">
    <location>
        <begin position="56"/>
        <end position="105"/>
    </location>
</feature>
<dbReference type="GO" id="GO:0036297">
    <property type="term" value="P:interstrand cross-link repair"/>
    <property type="evidence" value="ECO:0007669"/>
    <property type="project" value="InterPro"/>
</dbReference>
<keyword evidence="14" id="KW-0479">Metal-binding</keyword>
<keyword evidence="12" id="KW-0234">DNA repair</keyword>
<proteinExistence type="predicted"/>
<keyword evidence="15" id="KW-0175">Coiled coil</keyword>
<dbReference type="GO" id="GO:0008270">
    <property type="term" value="F:zinc ion binding"/>
    <property type="evidence" value="ECO:0007669"/>
    <property type="project" value="UniProtKB-KW"/>
</dbReference>
<dbReference type="Gene3D" id="2.130.10.10">
    <property type="entry name" value="YVTN repeat-like/Quinoprotein amine dehydrogenase"/>
    <property type="match status" value="1"/>
</dbReference>
<gene>
    <name evidence="17" type="primary">RFWD3</name>
    <name evidence="17" type="ORF">CU098_013645</name>
</gene>
<dbReference type="AlphaFoldDB" id="A0A367KV72"/>
<keyword evidence="18" id="KW-1185">Reference proteome</keyword>
<dbReference type="InterPro" id="IPR036322">
    <property type="entry name" value="WD40_repeat_dom_sf"/>
</dbReference>
<comment type="catalytic activity">
    <reaction evidence="1">
        <text>S-ubiquitinyl-[E2 ubiquitin-conjugating enzyme]-L-cysteine + [acceptor protein]-L-lysine = [E2 ubiquitin-conjugating enzyme]-L-cysteine + N(6)-ubiquitinyl-[acceptor protein]-L-lysine.</text>
        <dbReference type="EC" id="2.3.2.27"/>
    </reaction>
</comment>
<evidence type="ECO:0000256" key="6">
    <source>
        <dbReference type="ARBA" id="ARBA00022490"/>
    </source>
</evidence>
<comment type="pathway">
    <text evidence="4">Protein modification; protein ubiquitination.</text>
</comment>
<dbReference type="Pfam" id="PF23419">
    <property type="entry name" value="WD40_RFWD3"/>
    <property type="match status" value="1"/>
</dbReference>
<reference evidence="17 18" key="1">
    <citation type="journal article" date="2018" name="G3 (Bethesda)">
        <title>Phylogenetic and Phylogenomic Definition of Rhizopus Species.</title>
        <authorList>
            <person name="Gryganskyi A.P."/>
            <person name="Golan J."/>
            <person name="Dolatabadi S."/>
            <person name="Mondo S."/>
            <person name="Robb S."/>
            <person name="Idnurm A."/>
            <person name="Muszewska A."/>
            <person name="Steczkiewicz K."/>
            <person name="Masonjones S."/>
            <person name="Liao H.L."/>
            <person name="Gajdeczka M.T."/>
            <person name="Anike F."/>
            <person name="Vuek A."/>
            <person name="Anishchenko I.M."/>
            <person name="Voigt K."/>
            <person name="de Hoog G.S."/>
            <person name="Smith M.E."/>
            <person name="Heitman J."/>
            <person name="Vilgalys R."/>
            <person name="Stajich J.E."/>
        </authorList>
    </citation>
    <scope>NUCLEOTIDE SEQUENCE [LARGE SCALE GENOMIC DNA]</scope>
    <source>
        <strain evidence="17 18">LSU 92-RS-03</strain>
    </source>
</reference>
<keyword evidence="11" id="KW-0833">Ubl conjugation pathway</keyword>
<dbReference type="STRING" id="4846.A0A367KV72"/>
<evidence type="ECO:0000256" key="2">
    <source>
        <dbReference type="ARBA" id="ARBA00004322"/>
    </source>
</evidence>
<dbReference type="InterPro" id="IPR056527">
    <property type="entry name" value="WD40_RFWD3"/>
</dbReference>
<dbReference type="SUPFAM" id="SSF57850">
    <property type="entry name" value="RING/U-box"/>
    <property type="match status" value="1"/>
</dbReference>
<keyword evidence="13" id="KW-0539">Nucleus</keyword>
<evidence type="ECO:0000256" key="4">
    <source>
        <dbReference type="ARBA" id="ARBA00004906"/>
    </source>
</evidence>
<comment type="subcellular location">
    <subcellularLocation>
        <location evidence="3">Cytoplasm</location>
    </subcellularLocation>
    <subcellularLocation>
        <location evidence="2">Nucleus</location>
        <location evidence="2">PML body</location>
    </subcellularLocation>
</comment>
<dbReference type="EMBL" id="PJQM01000231">
    <property type="protein sequence ID" value="RCI06101.1"/>
    <property type="molecule type" value="Genomic_DNA"/>
</dbReference>
<evidence type="ECO:0000256" key="13">
    <source>
        <dbReference type="ARBA" id="ARBA00023242"/>
    </source>
</evidence>
<dbReference type="SUPFAM" id="SSF50978">
    <property type="entry name" value="WD40 repeat-like"/>
    <property type="match status" value="1"/>
</dbReference>
<evidence type="ECO:0000256" key="9">
    <source>
        <dbReference type="ARBA" id="ARBA00022737"/>
    </source>
</evidence>
<evidence type="ECO:0000256" key="5">
    <source>
        <dbReference type="ARBA" id="ARBA00012483"/>
    </source>
</evidence>
<sequence length="496" mass="56274">MDPIRSPSDSSEDEHDFQKPIMIPFDNLNSRKRHHAEVDTSNDLEEEEADHEVDICTLCQTSWTNGGFHRIVNLKCGHVFGKSCISTHIRDMLSKFGAACCPICKKPAVKSEPRHIWPTKLIPENQEDLKSLKSQIEEASKTLKDLVQKNAILKGEIEKCKLELNSLVPENGIQHTTRPLAPPPSIPQQQDKLIYKYKVKFPNEHYQVVDLNPFMDMVVLATHKTRSNTYGLRKINVYDPSLTEFVSINHRDRIRDIKHSPQAMILSTGDDKTLKLTSMTKNLVLQSYRLSTPCYSCAFDSKTSHTLYCGSVTGDLMVFDIRNTKSSLHVLKKPMGGTVTPIISIHSTLDAVVCADEQSIYSWQLGSDGQYAYCPLEHNPQLFSASFYGNTVCTAAKDNNSKIYMSHLNASPALINVLDWSCEMMFDSFKCSHFEKGSTIYICSTKDNWVHLRDKEQDIQTVQCDAPIIDIKHTSIQQDQFTAILSEKELQMYKFI</sequence>
<dbReference type="InterPro" id="IPR001841">
    <property type="entry name" value="Znf_RING"/>
</dbReference>
<evidence type="ECO:0000256" key="14">
    <source>
        <dbReference type="PROSITE-ProRule" id="PRU00175"/>
    </source>
</evidence>